<feature type="region of interest" description="Disordered" evidence="1">
    <location>
        <begin position="1"/>
        <end position="260"/>
    </location>
</feature>
<organism evidence="2 3">
    <name type="scientific">Symbiodinium microadriaticum</name>
    <name type="common">Dinoflagellate</name>
    <name type="synonym">Zooxanthella microadriatica</name>
    <dbReference type="NCBI Taxonomy" id="2951"/>
    <lineage>
        <taxon>Eukaryota</taxon>
        <taxon>Sar</taxon>
        <taxon>Alveolata</taxon>
        <taxon>Dinophyceae</taxon>
        <taxon>Suessiales</taxon>
        <taxon>Symbiodiniaceae</taxon>
        <taxon>Symbiodinium</taxon>
    </lineage>
</organism>
<feature type="compositionally biased region" description="Polar residues" evidence="1">
    <location>
        <begin position="484"/>
        <end position="499"/>
    </location>
</feature>
<feature type="compositionally biased region" description="Low complexity" evidence="1">
    <location>
        <begin position="884"/>
        <end position="893"/>
    </location>
</feature>
<proteinExistence type="predicted"/>
<feature type="compositionally biased region" description="Low complexity" evidence="1">
    <location>
        <begin position="812"/>
        <end position="838"/>
    </location>
</feature>
<dbReference type="EMBL" id="LSRX01000827">
    <property type="protein sequence ID" value="OLP88165.1"/>
    <property type="molecule type" value="Genomic_DNA"/>
</dbReference>
<name>A0A1Q9CZ13_SYMMI</name>
<feature type="compositionally biased region" description="Basic and acidic residues" evidence="1">
    <location>
        <begin position="465"/>
        <end position="476"/>
    </location>
</feature>
<feature type="compositionally biased region" description="Basic and acidic residues" evidence="1">
    <location>
        <begin position="1165"/>
        <end position="1178"/>
    </location>
</feature>
<feature type="compositionally biased region" description="Polar residues" evidence="1">
    <location>
        <begin position="135"/>
        <end position="148"/>
    </location>
</feature>
<feature type="compositionally biased region" description="Low complexity" evidence="1">
    <location>
        <begin position="119"/>
        <end position="134"/>
    </location>
</feature>
<evidence type="ECO:0000256" key="1">
    <source>
        <dbReference type="SAM" id="MobiDB-lite"/>
    </source>
</evidence>
<feature type="compositionally biased region" description="Basic and acidic residues" evidence="1">
    <location>
        <begin position="1222"/>
        <end position="1231"/>
    </location>
</feature>
<feature type="region of interest" description="Disordered" evidence="1">
    <location>
        <begin position="408"/>
        <end position="539"/>
    </location>
</feature>
<dbReference type="AlphaFoldDB" id="A0A1Q9CZ13"/>
<feature type="region of interest" description="Disordered" evidence="1">
    <location>
        <begin position="1165"/>
        <end position="1231"/>
    </location>
</feature>
<feature type="region of interest" description="Disordered" evidence="1">
    <location>
        <begin position="661"/>
        <end position="848"/>
    </location>
</feature>
<feature type="compositionally biased region" description="Polar residues" evidence="1">
    <location>
        <begin position="190"/>
        <end position="202"/>
    </location>
</feature>
<feature type="compositionally biased region" description="Low complexity" evidence="1">
    <location>
        <begin position="21"/>
        <end position="30"/>
    </location>
</feature>
<sequence>MEEPASSATTPPQQEAPPPTATDTTEEAPTSANCQQQQEAPAATRPAPWERDPNWGTRRIPPSSSRRTEATAGHGSQRIRNKAGKYVYKQHNKHGNRQWRPPPQSQGGPGWGILYRPQTSDNNTTQSSSSCSHNWGQPSDSSTGSQSWGDHPPQTQPQTPQPGTKADTYARERFADLLNRHTLPRDTIPSRMQQGAGTTDTAQAEARQEPRQHNTPAGRPSTSHPQHPQPYQPRSNQQPPPSSRPTTNTAPERNATHTAQAEWAATQPDFETPPDLPPDFSLPTASAAPTEFTTLTHGCWEVRVRPAQQPSSSSGDATRGGNQRGLPVLYVPYLGQAGPLDRAPPFTRGTIGRIAPMPQGNAWLLIITSTPNLDDYEHNAMLTVEGDKFMIEASDKGWRLRVEHLAPSAARAGRSPTRPPKAVPKPADEAPETQPNAATDPTAPTTAAYSEAEPTQRPAATEPNAEPRERPDRNTEAQDDPDTTPLQASTVDTAANNSDTASPQAPATEAAAGDDDSPVQWFEDYEDSPPHVPLSQHSQAEVSQLGAGCWRLAIRADKGKSTKKLAGLPLAVVEGEGGDIDNAPPLPIGLEGTLEFLTEDLWVLVIELTPPHPNYEQDTMLLSPGDRLLLERTLTGWQIRVEHLDPNCPPPIRRLRQRRREALEAAAQARKGKTTAAGTRDTERLPTIPEGSNSKSSTDAGNAPTKPAPPQTPATEQAGRDAEQTAGSSSSSSHERPQSYYPQTRKPTTTATGDRPHVNTLADGRELRKSQQNRPTQPQQPSTQQQTTEPSLAEALSDGRNIGKRGTRGERTTATTTEAPSYSTTTTTDTTAPNTTTPQAESDSAPLMQTHRSLAATARSGTRTPPGDGTARPAVEEVVMTQEQTPTTPIASPTQPPPPLTASSSNASSGVHLVSLHTPTPQQMEGTGTGEPSSGSNDPQPPTRSWQRVEQNLLEIRRIAEQHNGSQAEAIAQAADTALIDLLVDTPTALQLEGDTNTHPPHGGDAAAAATYAAQQLRNIGRALMSRSGSVVVPYAMVAPHVAALIAWLETLDRGNVAVHVQLPPVLTPLREILDQILRGQPNDVATWARLVAVAEAFEALVTGNVLTHPADVVGQSQGEMESPLMCTEGTIPNWYRAVEIGEAQWNGPLNPGGTKNDIMALETQREPPQGDRRRRPENALSDDLGALVPTPATGGEDSWQNTYTTRTFDRVLQGTTQGSERGTEHNNERF</sequence>
<dbReference type="Proteomes" id="UP000186817">
    <property type="component" value="Unassembled WGS sequence"/>
</dbReference>
<gene>
    <name evidence="2" type="ORF">AK812_SmicGene30564</name>
</gene>
<feature type="compositionally biased region" description="Basic residues" evidence="1">
    <location>
        <begin position="77"/>
        <end position="97"/>
    </location>
</feature>
<feature type="region of interest" description="Disordered" evidence="1">
    <location>
        <begin position="881"/>
        <end position="946"/>
    </location>
</feature>
<feature type="compositionally biased region" description="Polar residues" evidence="1">
    <location>
        <begin position="690"/>
        <end position="700"/>
    </location>
</feature>
<accession>A0A1Q9CZ13</accession>
<feature type="compositionally biased region" description="Low complexity" evidence="1">
    <location>
        <begin position="500"/>
        <end position="511"/>
    </location>
</feature>
<dbReference type="OrthoDB" id="425271at2759"/>
<feature type="compositionally biased region" description="Polar residues" evidence="1">
    <location>
        <begin position="740"/>
        <end position="752"/>
    </location>
</feature>
<feature type="compositionally biased region" description="Basic and acidic residues" evidence="1">
    <location>
        <begin position="168"/>
        <end position="179"/>
    </location>
</feature>
<feature type="compositionally biased region" description="Acidic residues" evidence="1">
    <location>
        <begin position="512"/>
        <end position="527"/>
    </location>
</feature>
<evidence type="ECO:0000313" key="2">
    <source>
        <dbReference type="EMBL" id="OLP88165.1"/>
    </source>
</evidence>
<keyword evidence="3" id="KW-1185">Reference proteome</keyword>
<reference evidence="2 3" key="1">
    <citation type="submission" date="2016-02" db="EMBL/GenBank/DDBJ databases">
        <title>Genome analysis of coral dinoflagellate symbionts highlights evolutionary adaptations to a symbiotic lifestyle.</title>
        <authorList>
            <person name="Aranda M."/>
            <person name="Li Y."/>
            <person name="Liew Y.J."/>
            <person name="Baumgarten S."/>
            <person name="Simakov O."/>
            <person name="Wilson M."/>
            <person name="Piel J."/>
            <person name="Ashoor H."/>
            <person name="Bougouffa S."/>
            <person name="Bajic V.B."/>
            <person name="Ryu T."/>
            <person name="Ravasi T."/>
            <person name="Bayer T."/>
            <person name="Micklem G."/>
            <person name="Kim H."/>
            <person name="Bhak J."/>
            <person name="Lajeunesse T.C."/>
            <person name="Voolstra C.R."/>
        </authorList>
    </citation>
    <scope>NUCLEOTIDE SEQUENCE [LARGE SCALE GENOMIC DNA]</scope>
    <source>
        <strain evidence="2 3">CCMP2467</strain>
    </source>
</reference>
<feature type="compositionally biased region" description="Low complexity" evidence="1">
    <location>
        <begin position="770"/>
        <end position="791"/>
    </location>
</feature>
<protein>
    <submittedName>
        <fullName evidence="2">Uncharacterized protein</fullName>
    </submittedName>
</protein>
<feature type="compositionally biased region" description="Low complexity" evidence="1">
    <location>
        <begin position="433"/>
        <end position="448"/>
    </location>
</feature>
<comment type="caution">
    <text evidence="2">The sequence shown here is derived from an EMBL/GenBank/DDBJ whole genome shotgun (WGS) entry which is preliminary data.</text>
</comment>
<feature type="compositionally biased region" description="Low complexity" evidence="1">
    <location>
        <begin position="152"/>
        <end position="162"/>
    </location>
</feature>
<evidence type="ECO:0000313" key="3">
    <source>
        <dbReference type="Proteomes" id="UP000186817"/>
    </source>
</evidence>